<evidence type="ECO:0000313" key="5">
    <source>
        <dbReference type="Proteomes" id="UP000001745"/>
    </source>
</evidence>
<reference evidence="5" key="1">
    <citation type="journal article" date="2015" name="Genome Announc.">
        <title>Genome sequence of the AIDS-associated pathogen Penicillium marneffei (ATCC18224) and its near taxonomic relative Talaromyces stipitatus (ATCC10500).</title>
        <authorList>
            <person name="Nierman W.C."/>
            <person name="Fedorova-Abrams N.D."/>
            <person name="Andrianopoulos A."/>
        </authorList>
    </citation>
    <scope>NUCLEOTIDE SEQUENCE [LARGE SCALE GENOMIC DNA]</scope>
    <source>
        <strain evidence="5">ATCC 10500 / CBS 375.48 / QM 6759 / NRRL 1006</strain>
    </source>
</reference>
<dbReference type="InterPro" id="IPR036322">
    <property type="entry name" value="WD40_repeat_dom_sf"/>
</dbReference>
<organism evidence="4 5">
    <name type="scientific">Talaromyces stipitatus (strain ATCC 10500 / CBS 375.48 / QM 6759 / NRRL 1006)</name>
    <name type="common">Penicillium stipitatum</name>
    <dbReference type="NCBI Taxonomy" id="441959"/>
    <lineage>
        <taxon>Eukaryota</taxon>
        <taxon>Fungi</taxon>
        <taxon>Dikarya</taxon>
        <taxon>Ascomycota</taxon>
        <taxon>Pezizomycotina</taxon>
        <taxon>Eurotiomycetes</taxon>
        <taxon>Eurotiomycetidae</taxon>
        <taxon>Eurotiales</taxon>
        <taxon>Trichocomaceae</taxon>
        <taxon>Talaromyces</taxon>
        <taxon>Talaromyces sect. Talaromyces</taxon>
    </lineage>
</organism>
<dbReference type="STRING" id="441959.B8MGK4"/>
<evidence type="ECO:0000256" key="1">
    <source>
        <dbReference type="ARBA" id="ARBA00022574"/>
    </source>
</evidence>
<dbReference type="InParanoid" id="B8MGK4"/>
<dbReference type="VEuPathDB" id="FungiDB:TSTA_018260"/>
<sequence>MEEGRSACLGILEGDNRWVNSVTYFHDSKHLASASDDGTVKIWDASTGQCLQTFKGHRNTVYSLAFSHDSKHLASASDDRTSAQSPTLIIQSTLSQLQTIALSRYGIPAVANAYRRSRVKAIQSTRSPIPIARLASGDRTAKI</sequence>
<dbReference type="InterPro" id="IPR001680">
    <property type="entry name" value="WD40_rpt"/>
</dbReference>
<keyword evidence="2" id="KW-0677">Repeat</keyword>
<feature type="repeat" description="WD" evidence="3">
    <location>
        <begin position="12"/>
        <end position="53"/>
    </location>
</feature>
<dbReference type="eggNOG" id="KOG4155">
    <property type="taxonomic scope" value="Eukaryota"/>
</dbReference>
<dbReference type="OrthoDB" id="538223at2759"/>
<feature type="repeat" description="WD" evidence="3">
    <location>
        <begin position="54"/>
        <end position="81"/>
    </location>
</feature>
<dbReference type="AlphaFoldDB" id="B8MGK4"/>
<dbReference type="InterPro" id="IPR019775">
    <property type="entry name" value="WD40_repeat_CS"/>
</dbReference>
<accession>B8MGK4</accession>
<dbReference type="PROSITE" id="PS50082">
    <property type="entry name" value="WD_REPEATS_2"/>
    <property type="match status" value="2"/>
</dbReference>
<evidence type="ECO:0000313" key="4">
    <source>
        <dbReference type="EMBL" id="EED16755.1"/>
    </source>
</evidence>
<dbReference type="InterPro" id="IPR015943">
    <property type="entry name" value="WD40/YVTN_repeat-like_dom_sf"/>
</dbReference>
<dbReference type="Pfam" id="PF00400">
    <property type="entry name" value="WD40"/>
    <property type="match status" value="2"/>
</dbReference>
<gene>
    <name evidence="4" type="ORF">TSTA_018260</name>
</gene>
<dbReference type="SUPFAM" id="SSF50978">
    <property type="entry name" value="WD40 repeat-like"/>
    <property type="match status" value="1"/>
</dbReference>
<dbReference type="EMBL" id="EQ962656">
    <property type="protein sequence ID" value="EED16755.1"/>
    <property type="molecule type" value="Genomic_DNA"/>
</dbReference>
<dbReference type="RefSeq" id="XP_002483989.1">
    <property type="nucleotide sequence ID" value="XM_002483944.1"/>
</dbReference>
<dbReference type="Proteomes" id="UP000001745">
    <property type="component" value="Unassembled WGS sequence"/>
</dbReference>
<dbReference type="SMART" id="SM00320">
    <property type="entry name" value="WD40"/>
    <property type="match status" value="2"/>
</dbReference>
<dbReference type="HOGENOM" id="CLU_1807516_0_0_1"/>
<keyword evidence="5" id="KW-1185">Reference proteome</keyword>
<protein>
    <submittedName>
        <fullName evidence="4">WD-repeat protein, putative</fullName>
    </submittedName>
</protein>
<dbReference type="GeneID" id="8100936"/>
<evidence type="ECO:0000256" key="2">
    <source>
        <dbReference type="ARBA" id="ARBA00022737"/>
    </source>
</evidence>
<keyword evidence="1 3" id="KW-0853">WD repeat</keyword>
<dbReference type="PROSITE" id="PS50294">
    <property type="entry name" value="WD_REPEATS_REGION"/>
    <property type="match status" value="1"/>
</dbReference>
<dbReference type="PROSITE" id="PS00678">
    <property type="entry name" value="WD_REPEATS_1"/>
    <property type="match status" value="1"/>
</dbReference>
<dbReference type="Gene3D" id="2.130.10.10">
    <property type="entry name" value="YVTN repeat-like/Quinoprotein amine dehydrogenase"/>
    <property type="match status" value="1"/>
</dbReference>
<dbReference type="PhylomeDB" id="B8MGK4"/>
<evidence type="ECO:0000256" key="3">
    <source>
        <dbReference type="PROSITE-ProRule" id="PRU00221"/>
    </source>
</evidence>
<name>B8MGK4_TALSN</name>
<dbReference type="PANTHER" id="PTHR19848:SF8">
    <property type="entry name" value="F-BOX AND WD REPEAT DOMAIN CONTAINING 7"/>
    <property type="match status" value="1"/>
</dbReference>
<dbReference type="PANTHER" id="PTHR19848">
    <property type="entry name" value="WD40 REPEAT PROTEIN"/>
    <property type="match status" value="1"/>
</dbReference>
<proteinExistence type="predicted"/>